<keyword evidence="1" id="KW-1133">Transmembrane helix</keyword>
<evidence type="ECO:0000259" key="2">
    <source>
        <dbReference type="Pfam" id="PF07596"/>
    </source>
</evidence>
<dbReference type="PANTHER" id="PTHR30093:SF2">
    <property type="entry name" value="TYPE II SECRETION SYSTEM PROTEIN H"/>
    <property type="match status" value="1"/>
</dbReference>
<dbReference type="Pfam" id="PF07596">
    <property type="entry name" value="SBP_bac_10"/>
    <property type="match status" value="1"/>
</dbReference>
<reference evidence="3 4" key="1">
    <citation type="submission" date="2019-02" db="EMBL/GenBank/DDBJ databases">
        <title>Deep-cultivation of Planctomycetes and their phenomic and genomic characterization uncovers novel biology.</title>
        <authorList>
            <person name="Wiegand S."/>
            <person name="Jogler M."/>
            <person name="Boedeker C."/>
            <person name="Pinto D."/>
            <person name="Vollmers J."/>
            <person name="Rivas-Marin E."/>
            <person name="Kohn T."/>
            <person name="Peeters S.H."/>
            <person name="Heuer A."/>
            <person name="Rast P."/>
            <person name="Oberbeckmann S."/>
            <person name="Bunk B."/>
            <person name="Jeske O."/>
            <person name="Meyerdierks A."/>
            <person name="Storesund J.E."/>
            <person name="Kallscheuer N."/>
            <person name="Luecker S."/>
            <person name="Lage O.M."/>
            <person name="Pohl T."/>
            <person name="Merkel B.J."/>
            <person name="Hornburger P."/>
            <person name="Mueller R.-W."/>
            <person name="Bruemmer F."/>
            <person name="Labrenz M."/>
            <person name="Spormann A.M."/>
            <person name="Op den Camp H."/>
            <person name="Overmann J."/>
            <person name="Amann R."/>
            <person name="Jetten M.S.M."/>
            <person name="Mascher T."/>
            <person name="Medema M.H."/>
            <person name="Devos D.P."/>
            <person name="Kaster A.-K."/>
            <person name="Ovreas L."/>
            <person name="Rohde M."/>
            <person name="Galperin M.Y."/>
            <person name="Jogler C."/>
        </authorList>
    </citation>
    <scope>NUCLEOTIDE SEQUENCE [LARGE SCALE GENOMIC DNA]</scope>
    <source>
        <strain evidence="3 4">Pla110</strain>
    </source>
</reference>
<dbReference type="AlphaFoldDB" id="A0A518CT86"/>
<feature type="domain" description="DUF1559" evidence="2">
    <location>
        <begin position="33"/>
        <end position="303"/>
    </location>
</feature>
<dbReference type="Pfam" id="PF07963">
    <property type="entry name" value="N_methyl"/>
    <property type="match status" value="1"/>
</dbReference>
<keyword evidence="1" id="KW-0812">Transmembrane</keyword>
<dbReference type="SUPFAM" id="SSF54523">
    <property type="entry name" value="Pili subunits"/>
    <property type="match status" value="1"/>
</dbReference>
<evidence type="ECO:0000256" key="1">
    <source>
        <dbReference type="SAM" id="Phobius"/>
    </source>
</evidence>
<evidence type="ECO:0000313" key="3">
    <source>
        <dbReference type="EMBL" id="QDU82441.1"/>
    </source>
</evidence>
<accession>A0A518CT86</accession>
<feature type="transmembrane region" description="Helical" evidence="1">
    <location>
        <begin position="12"/>
        <end position="32"/>
    </location>
</feature>
<gene>
    <name evidence="3" type="ORF">Pla110_41980</name>
</gene>
<keyword evidence="4" id="KW-1185">Reference proteome</keyword>
<name>A0A518CT86_9PLAN</name>
<keyword evidence="1" id="KW-0472">Membrane</keyword>
<dbReference type="KEGG" id="plon:Pla110_41980"/>
<protein>
    <recommendedName>
        <fullName evidence="2">DUF1559 domain-containing protein</fullName>
    </recommendedName>
</protein>
<proteinExistence type="predicted"/>
<dbReference type="InterPro" id="IPR045584">
    <property type="entry name" value="Pilin-like"/>
</dbReference>
<dbReference type="NCBIfam" id="TIGR04294">
    <property type="entry name" value="pre_pil_HX9DG"/>
    <property type="match status" value="1"/>
</dbReference>
<dbReference type="EMBL" id="CP036281">
    <property type="protein sequence ID" value="QDU82441.1"/>
    <property type="molecule type" value="Genomic_DNA"/>
</dbReference>
<dbReference type="InterPro" id="IPR027558">
    <property type="entry name" value="Pre_pil_HX9DG_C"/>
</dbReference>
<sequence length="324" mass="35387">MKHQKRTGFTLIELLVVIAIITVLISLLLPAVQQAREAGRRTQCRNNLKQLGIALHSYHDVHRTFPTMASDSLYGYSPQALLLPYFEAKNLHDIIDFDEPLFGGLPWAPILNPSMREAASTELAVLKCPSDSGNPIDVDDNGDIFAGTNYLLNGGSGDTLEYCSSENNGLFWRGCDLSFKDLRDGTTQTVFVAEGLFGRRGDDTSVLTDSQREMKRVSGGSPCSTNASDLVVLPATRYEGRRAGGWIRATGYNILVNAYYSPNSNEPDVAHHGEIISGPRSSHTGGVNTLFCDGSVHFIGDGVNNDLLRKLFNRNDGEYVGGIE</sequence>
<dbReference type="InterPro" id="IPR012902">
    <property type="entry name" value="N_methyl_site"/>
</dbReference>
<dbReference type="NCBIfam" id="TIGR02532">
    <property type="entry name" value="IV_pilin_GFxxxE"/>
    <property type="match status" value="1"/>
</dbReference>
<dbReference type="RefSeq" id="WP_144998664.1">
    <property type="nucleotide sequence ID" value="NZ_CP036281.1"/>
</dbReference>
<dbReference type="OrthoDB" id="248923at2"/>
<dbReference type="PROSITE" id="PS00409">
    <property type="entry name" value="PROKAR_NTER_METHYL"/>
    <property type="match status" value="1"/>
</dbReference>
<dbReference type="Gene3D" id="3.30.700.10">
    <property type="entry name" value="Glycoprotein, Type 4 Pilin"/>
    <property type="match status" value="1"/>
</dbReference>
<evidence type="ECO:0000313" key="4">
    <source>
        <dbReference type="Proteomes" id="UP000317178"/>
    </source>
</evidence>
<dbReference type="PANTHER" id="PTHR30093">
    <property type="entry name" value="GENERAL SECRETION PATHWAY PROTEIN G"/>
    <property type="match status" value="1"/>
</dbReference>
<dbReference type="InterPro" id="IPR011453">
    <property type="entry name" value="DUF1559"/>
</dbReference>
<organism evidence="3 4">
    <name type="scientific">Polystyrenella longa</name>
    <dbReference type="NCBI Taxonomy" id="2528007"/>
    <lineage>
        <taxon>Bacteria</taxon>
        <taxon>Pseudomonadati</taxon>
        <taxon>Planctomycetota</taxon>
        <taxon>Planctomycetia</taxon>
        <taxon>Planctomycetales</taxon>
        <taxon>Planctomycetaceae</taxon>
        <taxon>Polystyrenella</taxon>
    </lineage>
</organism>
<dbReference type="Proteomes" id="UP000317178">
    <property type="component" value="Chromosome"/>
</dbReference>